<gene>
    <name evidence="2" type="ORF">SDC9_43456</name>
</gene>
<name>A0A644W0Z9_9ZZZZ</name>
<accession>A0A644W0Z9</accession>
<organism evidence="2">
    <name type="scientific">bioreactor metagenome</name>
    <dbReference type="NCBI Taxonomy" id="1076179"/>
    <lineage>
        <taxon>unclassified sequences</taxon>
        <taxon>metagenomes</taxon>
        <taxon>ecological metagenomes</taxon>
    </lineage>
</organism>
<dbReference type="EMBL" id="VSSQ01000547">
    <property type="protein sequence ID" value="MPL97267.1"/>
    <property type="molecule type" value="Genomic_DNA"/>
</dbReference>
<reference evidence="2" key="1">
    <citation type="submission" date="2019-08" db="EMBL/GenBank/DDBJ databases">
        <authorList>
            <person name="Kucharzyk K."/>
            <person name="Murdoch R.W."/>
            <person name="Higgins S."/>
            <person name="Loffler F."/>
        </authorList>
    </citation>
    <scope>NUCLEOTIDE SEQUENCE</scope>
</reference>
<proteinExistence type="predicted"/>
<dbReference type="AlphaFoldDB" id="A0A644W0Z9"/>
<protein>
    <submittedName>
        <fullName evidence="2">Uncharacterized protein</fullName>
    </submittedName>
</protein>
<evidence type="ECO:0000313" key="2">
    <source>
        <dbReference type="EMBL" id="MPL97267.1"/>
    </source>
</evidence>
<sequence>MNELTNSELASRLRENAEWCDANEWEIPICMGDDQREAADRLEAMENNHTEPDKAPSKQNDYN</sequence>
<feature type="region of interest" description="Disordered" evidence="1">
    <location>
        <begin position="38"/>
        <end position="63"/>
    </location>
</feature>
<evidence type="ECO:0000256" key="1">
    <source>
        <dbReference type="SAM" id="MobiDB-lite"/>
    </source>
</evidence>
<feature type="compositionally biased region" description="Basic and acidic residues" evidence="1">
    <location>
        <begin position="38"/>
        <end position="56"/>
    </location>
</feature>
<comment type="caution">
    <text evidence="2">The sequence shown here is derived from an EMBL/GenBank/DDBJ whole genome shotgun (WGS) entry which is preliminary data.</text>
</comment>